<keyword evidence="1" id="KW-0472">Membrane</keyword>
<accession>A0A5J6Z3X5</accession>
<dbReference type="Proteomes" id="UP000326711">
    <property type="component" value="Chromosome"/>
</dbReference>
<evidence type="ECO:0000313" key="3">
    <source>
        <dbReference type="Proteomes" id="UP000326711"/>
    </source>
</evidence>
<proteinExistence type="predicted"/>
<dbReference type="InterPro" id="IPR021517">
    <property type="entry name" value="DUF3180"/>
</dbReference>
<reference evidence="3" key="1">
    <citation type="submission" date="2019-10" db="EMBL/GenBank/DDBJ databases">
        <title>Complete genome sequence of Corynebacterium urogenitalis DSM 108747, isolated from the genital tract of a cow.</title>
        <authorList>
            <person name="Ruckert C."/>
            <person name="Ballas P."/>
            <person name="Wagener K."/>
            <person name="Drillich M."/>
            <person name="Kaempfer P."/>
            <person name="Busse H.-J."/>
            <person name="Ehling-Schulz M."/>
        </authorList>
    </citation>
    <scope>NUCLEOTIDE SEQUENCE [LARGE SCALE GENOMIC DNA]</scope>
    <source>
        <strain evidence="3">LMM 1652</strain>
    </source>
</reference>
<evidence type="ECO:0008006" key="4">
    <source>
        <dbReference type="Google" id="ProtNLM"/>
    </source>
</evidence>
<keyword evidence="1" id="KW-0812">Transmembrane</keyword>
<dbReference type="AlphaFoldDB" id="A0A5J6Z3X5"/>
<gene>
    <name evidence="2" type="ORF">CUROG_01730</name>
</gene>
<sequence>MKPTAIGSLAVAAVIAALIGWMTAFGFYGSFPPLGVVGSAVLFIMAVACGIAGLVVRKKIGEGEVGHDQSQMSPLTVAQLLVAGQAVAWIGSIIGGAYAGIGVHVMLHAGELTAAQNDVPGVIVGALGGLAAAAAGVWLERSCIAPPMDPPGELAAG</sequence>
<dbReference type="KEGG" id="cuo:CUROG_01730"/>
<feature type="transmembrane region" description="Helical" evidence="1">
    <location>
        <begin position="34"/>
        <end position="56"/>
    </location>
</feature>
<dbReference type="EMBL" id="CP045032">
    <property type="protein sequence ID" value="QFQ01746.1"/>
    <property type="molecule type" value="Genomic_DNA"/>
</dbReference>
<evidence type="ECO:0000313" key="2">
    <source>
        <dbReference type="EMBL" id="QFQ01746.1"/>
    </source>
</evidence>
<evidence type="ECO:0000256" key="1">
    <source>
        <dbReference type="SAM" id="Phobius"/>
    </source>
</evidence>
<protein>
    <recommendedName>
        <fullName evidence="4">DUF3180 domain-containing protein</fullName>
    </recommendedName>
</protein>
<keyword evidence="3" id="KW-1185">Reference proteome</keyword>
<dbReference type="Pfam" id="PF11377">
    <property type="entry name" value="DUF3180"/>
    <property type="match status" value="1"/>
</dbReference>
<feature type="transmembrane region" description="Helical" evidence="1">
    <location>
        <begin position="77"/>
        <end position="99"/>
    </location>
</feature>
<name>A0A5J6Z3X5_9CORY</name>
<keyword evidence="1" id="KW-1133">Transmembrane helix</keyword>
<feature type="transmembrane region" description="Helical" evidence="1">
    <location>
        <begin position="7"/>
        <end position="28"/>
    </location>
</feature>
<feature type="transmembrane region" description="Helical" evidence="1">
    <location>
        <begin position="119"/>
        <end position="139"/>
    </location>
</feature>
<organism evidence="2 3">
    <name type="scientific">Corynebacterium urogenitale</name>
    <dbReference type="NCBI Taxonomy" id="2487892"/>
    <lineage>
        <taxon>Bacteria</taxon>
        <taxon>Bacillati</taxon>
        <taxon>Actinomycetota</taxon>
        <taxon>Actinomycetes</taxon>
        <taxon>Mycobacteriales</taxon>
        <taxon>Corynebacteriaceae</taxon>
        <taxon>Corynebacterium</taxon>
    </lineage>
</organism>